<dbReference type="PROSITE" id="PS51257">
    <property type="entry name" value="PROKAR_LIPOPROTEIN"/>
    <property type="match status" value="1"/>
</dbReference>
<gene>
    <name evidence="3" type="ordered locus">DP0122</name>
</gene>
<dbReference type="eggNOG" id="COG4520">
    <property type="taxonomic scope" value="Bacteria"/>
</dbReference>
<sequence>MKNILVLCHNVEPSMRKLLAVGAVALTLSLSSCAGSNMNKGGQGGVGGAAAGALIGQAIGHNTQATLLGAAIGGVLGYVIGNEMDKADQQRLNTVYERGPSGQATAWVNPDSGNQYRVIPQPSYTNESTRKICREATVEAVVDGRKEIAHTTACRDAYGKWHLQN</sequence>
<dbReference type="Proteomes" id="UP000000602">
    <property type="component" value="Chromosome"/>
</dbReference>
<evidence type="ECO:0000256" key="1">
    <source>
        <dbReference type="SAM" id="SignalP"/>
    </source>
</evidence>
<dbReference type="AlphaFoldDB" id="Q6AS24"/>
<dbReference type="Pfam" id="PF13488">
    <property type="entry name" value="Gly-zipper_Omp"/>
    <property type="match status" value="1"/>
</dbReference>
<name>Q6AS24_DESPS</name>
<protein>
    <submittedName>
        <fullName evidence="3">Related to 17 kDa surface antigen</fullName>
    </submittedName>
</protein>
<reference evidence="4" key="1">
    <citation type="journal article" date="2004" name="Environ. Microbiol.">
        <title>The genome of Desulfotalea psychrophila, a sulfate-reducing bacterium from permanently cold Arctic sediments.</title>
        <authorList>
            <person name="Rabus R."/>
            <person name="Ruepp A."/>
            <person name="Frickey T."/>
            <person name="Rattei T."/>
            <person name="Fartmann B."/>
            <person name="Stark M."/>
            <person name="Bauer M."/>
            <person name="Zibat A."/>
            <person name="Lombardot T."/>
            <person name="Becker I."/>
            <person name="Amann J."/>
            <person name="Gellner K."/>
            <person name="Teeling H."/>
            <person name="Leuschner W.D."/>
            <person name="Gloeckner F.-O."/>
            <person name="Lupas A.N."/>
            <person name="Amann R."/>
            <person name="Klenk H.-P."/>
        </authorList>
    </citation>
    <scope>NUCLEOTIDE SEQUENCE [LARGE SCALE GENOMIC DNA]</scope>
    <source>
        <strain evidence="4">DSM 12343 / LSv54</strain>
    </source>
</reference>
<keyword evidence="4" id="KW-1185">Reference proteome</keyword>
<dbReference type="InterPro" id="IPR016364">
    <property type="entry name" value="Surface_antigen_Rickettsia"/>
</dbReference>
<dbReference type="HOGENOM" id="CLU_118535_0_0_7"/>
<dbReference type="STRING" id="177439.DP0122"/>
<proteinExistence type="predicted"/>
<dbReference type="InterPro" id="IPR039567">
    <property type="entry name" value="Gly-zipper"/>
</dbReference>
<dbReference type="PIRSF" id="PIRSF002721">
    <property type="entry name" value="Surface_antigen_Rickettsia"/>
    <property type="match status" value="1"/>
</dbReference>
<evidence type="ECO:0000259" key="2">
    <source>
        <dbReference type="Pfam" id="PF13488"/>
    </source>
</evidence>
<accession>Q6AS24</accession>
<evidence type="ECO:0000313" key="4">
    <source>
        <dbReference type="Proteomes" id="UP000000602"/>
    </source>
</evidence>
<feature type="chain" id="PRO_5004270537" evidence="1">
    <location>
        <begin position="35"/>
        <end position="165"/>
    </location>
</feature>
<keyword evidence="1" id="KW-0732">Signal</keyword>
<evidence type="ECO:0000313" key="3">
    <source>
        <dbReference type="EMBL" id="CAG34851.1"/>
    </source>
</evidence>
<dbReference type="EMBL" id="CR522870">
    <property type="protein sequence ID" value="CAG34851.1"/>
    <property type="molecule type" value="Genomic_DNA"/>
</dbReference>
<feature type="domain" description="Glycine zipper" evidence="2">
    <location>
        <begin position="44"/>
        <end position="86"/>
    </location>
</feature>
<organism evidence="3 4">
    <name type="scientific">Desulfotalea psychrophila (strain LSv54 / DSM 12343)</name>
    <dbReference type="NCBI Taxonomy" id="177439"/>
    <lineage>
        <taxon>Bacteria</taxon>
        <taxon>Pseudomonadati</taxon>
        <taxon>Thermodesulfobacteriota</taxon>
        <taxon>Desulfobulbia</taxon>
        <taxon>Desulfobulbales</taxon>
        <taxon>Desulfocapsaceae</taxon>
        <taxon>Desulfotalea</taxon>
    </lineage>
</organism>
<dbReference type="KEGG" id="dps:DP0122"/>
<feature type="signal peptide" evidence="1">
    <location>
        <begin position="1"/>
        <end position="34"/>
    </location>
</feature>